<protein>
    <submittedName>
        <fullName evidence="3">SWIM zinc finger family protein</fullName>
    </submittedName>
</protein>
<sequence length="412" mass="44625">MNRRVYPPFPPRPGSRGPFAESWWGRAWVTALEESSLDAGRLSRGRTYARAGNVDQITVTPGLITAVVHGSRPRPYTSRIRLGVLTADDWDRFLDVVAGRPAHIAALLDKDMPHELVEAAASAGVRLLPGPGEPAPQCTCPDDGHPCKHAAALCYQTARILDEDPFVLLLMRGREEDDLLDELSRRNAARAARNRTGTPRPPVTVGARAALQRTEHPPLPEPLPAPDVPAQPPVFPETEDGPAAETLEFLAVDASARAHAFLTGTESALAPLTPWQDAVRLAAGHPLLAGRHTVSRRFTGLAGATGGTPKELARAAAAWRQGGHAGLAVLEEEWDPPAGDFDRARSVLTAAELPRLTPRRNRLTNVSGVVQLRYGRDGRWYPYRSDRGREDWWPEGPADADPVSALTGLLYG</sequence>
<evidence type="ECO:0000256" key="1">
    <source>
        <dbReference type="PROSITE-ProRule" id="PRU00325"/>
    </source>
</evidence>
<name>A0ABT0X882_9ACTN</name>
<dbReference type="PANTHER" id="PTHR38133:SF1">
    <property type="entry name" value="SLR1429 PROTEIN"/>
    <property type="match status" value="1"/>
</dbReference>
<evidence type="ECO:0000313" key="4">
    <source>
        <dbReference type="Proteomes" id="UP001167160"/>
    </source>
</evidence>
<proteinExistence type="predicted"/>
<dbReference type="Proteomes" id="UP001167160">
    <property type="component" value="Unassembled WGS sequence"/>
</dbReference>
<dbReference type="PROSITE" id="PS50966">
    <property type="entry name" value="ZF_SWIM"/>
    <property type="match status" value="1"/>
</dbReference>
<dbReference type="EMBL" id="JAMQGM010000031">
    <property type="protein sequence ID" value="MCM2578737.1"/>
    <property type="molecule type" value="Genomic_DNA"/>
</dbReference>
<evidence type="ECO:0000259" key="2">
    <source>
        <dbReference type="PROSITE" id="PS50966"/>
    </source>
</evidence>
<dbReference type="RefSeq" id="WP_251415705.1">
    <property type="nucleotide sequence ID" value="NZ_JAMQGM010000031.1"/>
</dbReference>
<organism evidence="3 4">
    <name type="scientific">Streptomyces meridianus</name>
    <dbReference type="NCBI Taxonomy" id="2938945"/>
    <lineage>
        <taxon>Bacteria</taxon>
        <taxon>Bacillati</taxon>
        <taxon>Actinomycetota</taxon>
        <taxon>Actinomycetes</taxon>
        <taxon>Kitasatosporales</taxon>
        <taxon>Streptomycetaceae</taxon>
        <taxon>Streptomyces</taxon>
    </lineage>
</organism>
<feature type="domain" description="SWIM-type" evidence="2">
    <location>
        <begin position="123"/>
        <end position="158"/>
    </location>
</feature>
<gene>
    <name evidence="3" type="ORF">M1E25_15480</name>
</gene>
<keyword evidence="1" id="KW-0862">Zinc</keyword>
<dbReference type="Pfam" id="PF04434">
    <property type="entry name" value="SWIM"/>
    <property type="match status" value="1"/>
</dbReference>
<keyword evidence="1" id="KW-0479">Metal-binding</keyword>
<dbReference type="InterPro" id="IPR007527">
    <property type="entry name" value="Znf_SWIM"/>
</dbReference>
<keyword evidence="4" id="KW-1185">Reference proteome</keyword>
<reference evidence="3" key="1">
    <citation type="journal article" date="2023" name="Int. J. Syst. Evol. Microbiol.">
        <title>Streptomyces meridianus sp. nov. isolated from brackish water of the Tagus estuary in Alcochete, Portugal.</title>
        <authorList>
            <person name="Santos J.D.N."/>
            <person name="Klimek D."/>
            <person name="Calusinska M."/>
            <person name="Lobo Da Cunha A."/>
            <person name="Catita J."/>
            <person name="Goncalves H."/>
            <person name="Gonzalez I."/>
            <person name="Reyes F."/>
            <person name="Lage O.M."/>
        </authorList>
    </citation>
    <scope>NUCLEOTIDE SEQUENCE</scope>
    <source>
        <strain evidence="3">MTZ3.1</strain>
    </source>
</reference>
<dbReference type="PANTHER" id="PTHR38133">
    <property type="entry name" value="SLR1429 PROTEIN"/>
    <property type="match status" value="1"/>
</dbReference>
<evidence type="ECO:0000313" key="3">
    <source>
        <dbReference type="EMBL" id="MCM2578737.1"/>
    </source>
</evidence>
<keyword evidence="1" id="KW-0863">Zinc-finger</keyword>
<comment type="caution">
    <text evidence="3">The sequence shown here is derived from an EMBL/GenBank/DDBJ whole genome shotgun (WGS) entry which is preliminary data.</text>
</comment>
<accession>A0ABT0X882</accession>